<dbReference type="InterPro" id="IPR035959">
    <property type="entry name" value="RutC-like_sf"/>
</dbReference>
<protein>
    <submittedName>
        <fullName evidence="1">Uncharacterized protein</fullName>
    </submittedName>
</protein>
<sequence>MGPQLDALVPVKNRYITAPFPAWTAVGVTELYEPTALVEIRLTVRNPVAGHAAGH</sequence>
<dbReference type="AlphaFoldDB" id="A0A844YL69"/>
<dbReference type="OrthoDB" id="9809792at2"/>
<evidence type="ECO:0000313" key="1">
    <source>
        <dbReference type="EMBL" id="MXO63768.1"/>
    </source>
</evidence>
<gene>
    <name evidence="1" type="ORF">GRI48_12180</name>
</gene>
<dbReference type="SUPFAM" id="SSF55298">
    <property type="entry name" value="YjgF-like"/>
    <property type="match status" value="1"/>
</dbReference>
<proteinExistence type="predicted"/>
<organism evidence="1 2">
    <name type="scientific">Qipengyuania oceanensis</name>
    <dbReference type="NCBI Taxonomy" id="1463597"/>
    <lineage>
        <taxon>Bacteria</taxon>
        <taxon>Pseudomonadati</taxon>
        <taxon>Pseudomonadota</taxon>
        <taxon>Alphaproteobacteria</taxon>
        <taxon>Sphingomonadales</taxon>
        <taxon>Erythrobacteraceae</taxon>
        <taxon>Qipengyuania</taxon>
    </lineage>
</organism>
<dbReference type="RefSeq" id="WP_160676642.1">
    <property type="nucleotide sequence ID" value="NZ_WTYN01000003.1"/>
</dbReference>
<accession>A0A844YL69</accession>
<dbReference type="EMBL" id="WTYN01000003">
    <property type="protein sequence ID" value="MXO63768.1"/>
    <property type="molecule type" value="Genomic_DNA"/>
</dbReference>
<comment type="caution">
    <text evidence="1">The sequence shown here is derived from an EMBL/GenBank/DDBJ whole genome shotgun (WGS) entry which is preliminary data.</text>
</comment>
<keyword evidence="2" id="KW-1185">Reference proteome</keyword>
<dbReference type="Gene3D" id="3.30.1330.40">
    <property type="entry name" value="RutC-like"/>
    <property type="match status" value="1"/>
</dbReference>
<evidence type="ECO:0000313" key="2">
    <source>
        <dbReference type="Proteomes" id="UP000445582"/>
    </source>
</evidence>
<dbReference type="Proteomes" id="UP000445582">
    <property type="component" value="Unassembled WGS sequence"/>
</dbReference>
<reference evidence="1 2" key="1">
    <citation type="submission" date="2019-12" db="EMBL/GenBank/DDBJ databases">
        <title>Genomic-based taxomic classification of the family Erythrobacteraceae.</title>
        <authorList>
            <person name="Xu L."/>
        </authorList>
    </citation>
    <scope>NUCLEOTIDE SEQUENCE [LARGE SCALE GENOMIC DNA]</scope>
    <source>
        <strain evidence="1 2">MCCC 1A09965</strain>
    </source>
</reference>
<name>A0A844YL69_9SPHN</name>